<keyword evidence="1" id="KW-0175">Coiled coil</keyword>
<evidence type="ECO:0000313" key="4">
    <source>
        <dbReference type="Proteomes" id="UP000313359"/>
    </source>
</evidence>
<evidence type="ECO:0000313" key="3">
    <source>
        <dbReference type="EMBL" id="RPD52161.1"/>
    </source>
</evidence>
<feature type="coiled-coil region" evidence="1">
    <location>
        <begin position="93"/>
        <end position="229"/>
    </location>
</feature>
<sequence length="251" mass="29983">MPSSVPQSLSRPRPEPPPTTRSTSLQHPPYSSAFQLAKAATGGFRTAGALASCSSRIERGFSLVEAQAGARKQTQWSEPEMISKLKTEVKCLKEQNASNAANFERERQQLKEQLKQERAMWKVQLERAAEAFKRERELLEQDRKRERELLEQDRKRERELLEQNRKRERELFEQRLELVEQNRKRQRERFEQRLELVEQDRKRERELVEQNRKRERELFEQRLEMLEKLLYLSQKQAEDLVGELRALREKA</sequence>
<name>A0A5C2RLW0_9APHY</name>
<accession>A0A5C2RLW0</accession>
<evidence type="ECO:0000256" key="2">
    <source>
        <dbReference type="SAM" id="MobiDB-lite"/>
    </source>
</evidence>
<proteinExistence type="predicted"/>
<protein>
    <submittedName>
        <fullName evidence="3">Uncharacterized protein</fullName>
    </submittedName>
</protein>
<dbReference type="Proteomes" id="UP000313359">
    <property type="component" value="Unassembled WGS sequence"/>
</dbReference>
<evidence type="ECO:0000256" key="1">
    <source>
        <dbReference type="SAM" id="Coils"/>
    </source>
</evidence>
<dbReference type="STRING" id="1328759.A0A5C2RLW0"/>
<feature type="region of interest" description="Disordered" evidence="2">
    <location>
        <begin position="1"/>
        <end position="29"/>
    </location>
</feature>
<dbReference type="EMBL" id="ML122407">
    <property type="protein sequence ID" value="RPD52161.1"/>
    <property type="molecule type" value="Genomic_DNA"/>
</dbReference>
<dbReference type="AlphaFoldDB" id="A0A5C2RLW0"/>
<keyword evidence="4" id="KW-1185">Reference proteome</keyword>
<gene>
    <name evidence="3" type="ORF">L227DRAFT_618037</name>
</gene>
<reference evidence="3" key="1">
    <citation type="journal article" date="2018" name="Genome Biol. Evol.">
        <title>Genomics and development of Lentinus tigrinus, a white-rot wood-decaying mushroom with dimorphic fruiting bodies.</title>
        <authorList>
            <person name="Wu B."/>
            <person name="Xu Z."/>
            <person name="Knudson A."/>
            <person name="Carlson A."/>
            <person name="Chen N."/>
            <person name="Kovaka S."/>
            <person name="LaButti K."/>
            <person name="Lipzen A."/>
            <person name="Pennachio C."/>
            <person name="Riley R."/>
            <person name="Schakwitz W."/>
            <person name="Umezawa K."/>
            <person name="Ohm R.A."/>
            <person name="Grigoriev I.V."/>
            <person name="Nagy L.G."/>
            <person name="Gibbons J."/>
            <person name="Hibbett D."/>
        </authorList>
    </citation>
    <scope>NUCLEOTIDE SEQUENCE [LARGE SCALE GENOMIC DNA]</scope>
    <source>
        <strain evidence="3">ALCF2SS1-6</strain>
    </source>
</reference>
<organism evidence="3 4">
    <name type="scientific">Lentinus tigrinus ALCF2SS1-6</name>
    <dbReference type="NCBI Taxonomy" id="1328759"/>
    <lineage>
        <taxon>Eukaryota</taxon>
        <taxon>Fungi</taxon>
        <taxon>Dikarya</taxon>
        <taxon>Basidiomycota</taxon>
        <taxon>Agaricomycotina</taxon>
        <taxon>Agaricomycetes</taxon>
        <taxon>Polyporales</taxon>
        <taxon>Polyporaceae</taxon>
        <taxon>Lentinus</taxon>
    </lineage>
</organism>